<proteinExistence type="inferred from homology"/>
<evidence type="ECO:0000256" key="2">
    <source>
        <dbReference type="SAM" id="MobiDB-lite"/>
    </source>
</evidence>
<dbReference type="EMBL" id="BEZZ01038920">
    <property type="protein sequence ID" value="GCC40020.1"/>
    <property type="molecule type" value="Genomic_DNA"/>
</dbReference>
<comment type="similarity">
    <text evidence="1">Belongs to the sprouty family.</text>
</comment>
<feature type="region of interest" description="Disordered" evidence="2">
    <location>
        <begin position="82"/>
        <end position="108"/>
    </location>
</feature>
<dbReference type="InterPro" id="IPR007875">
    <property type="entry name" value="Sprouty"/>
</dbReference>
<dbReference type="GO" id="GO:0016020">
    <property type="term" value="C:membrane"/>
    <property type="evidence" value="ECO:0007669"/>
    <property type="project" value="InterPro"/>
</dbReference>
<dbReference type="STRING" id="137246.A0A401TBH4"/>
<dbReference type="InterPro" id="IPR051192">
    <property type="entry name" value="Sprouty_domain"/>
</dbReference>
<reference evidence="3 4" key="1">
    <citation type="journal article" date="2018" name="Nat. Ecol. Evol.">
        <title>Shark genomes provide insights into elasmobranch evolution and the origin of vertebrates.</title>
        <authorList>
            <person name="Hara Y"/>
            <person name="Yamaguchi K"/>
            <person name="Onimaru K"/>
            <person name="Kadota M"/>
            <person name="Koyanagi M"/>
            <person name="Keeley SD"/>
            <person name="Tatsumi K"/>
            <person name="Tanaka K"/>
            <person name="Motone F"/>
            <person name="Kageyama Y"/>
            <person name="Nozu R"/>
            <person name="Adachi N"/>
            <person name="Nishimura O"/>
            <person name="Nakagawa R"/>
            <person name="Tanegashima C"/>
            <person name="Kiyatake I"/>
            <person name="Matsumoto R"/>
            <person name="Murakumo K"/>
            <person name="Nishida K"/>
            <person name="Terakita A"/>
            <person name="Kuratani S"/>
            <person name="Sato K"/>
            <person name="Hyodo S Kuraku.S."/>
        </authorList>
    </citation>
    <scope>NUCLEOTIDE SEQUENCE [LARGE SCALE GENOMIC DNA]</scope>
</reference>
<name>A0A401TBH4_CHIPU</name>
<keyword evidence="4" id="KW-1185">Reference proteome</keyword>
<sequence>DPSQPLQGSSSRAEDEGENARPCRDPGPAKGYEDYRRAALGGREAGKVDLCVHFAKGEGRAEGSPPLECPLKEAKGSPACRIDRAPASGLKKGNGGGGGRGGPSAAGDEDAAPSRCIYCRDVFQENGPGSCRDAPDPADRCVRQLSCMWCAESMLYHCMSDSEGDYSDPCTCEAGSRHHLCARWLALLALSTVAPCMCCYLPLRACHHCGQRWGCCGGKHKAVR</sequence>
<dbReference type="GO" id="GO:0005829">
    <property type="term" value="C:cytosol"/>
    <property type="evidence" value="ECO:0007669"/>
    <property type="project" value="TreeGrafter"/>
</dbReference>
<comment type="caution">
    <text evidence="3">The sequence shown here is derived from an EMBL/GenBank/DDBJ whole genome shotgun (WGS) entry which is preliminary data.</text>
</comment>
<feature type="region of interest" description="Disordered" evidence="2">
    <location>
        <begin position="1"/>
        <end position="34"/>
    </location>
</feature>
<feature type="compositionally biased region" description="Polar residues" evidence="2">
    <location>
        <begin position="1"/>
        <end position="11"/>
    </location>
</feature>
<dbReference type="GO" id="GO:0040037">
    <property type="term" value="P:negative regulation of fibroblast growth factor receptor signaling pathway"/>
    <property type="evidence" value="ECO:0007669"/>
    <property type="project" value="TreeGrafter"/>
</dbReference>
<dbReference type="OrthoDB" id="5786858at2759"/>
<feature type="compositionally biased region" description="Gly residues" evidence="2">
    <location>
        <begin position="92"/>
        <end position="104"/>
    </location>
</feature>
<dbReference type="PANTHER" id="PTHR12365">
    <property type="entry name" value="SPROUTY"/>
    <property type="match status" value="1"/>
</dbReference>
<evidence type="ECO:0000313" key="4">
    <source>
        <dbReference type="Proteomes" id="UP000287033"/>
    </source>
</evidence>
<dbReference type="PANTHER" id="PTHR12365:SF9">
    <property type="entry name" value="PROTEIN SPROUTY HOMOLOG 3"/>
    <property type="match status" value="1"/>
</dbReference>
<dbReference type="Pfam" id="PF05210">
    <property type="entry name" value="Sprouty"/>
    <property type="match status" value="1"/>
</dbReference>
<feature type="compositionally biased region" description="Basic and acidic residues" evidence="2">
    <location>
        <begin position="12"/>
        <end position="24"/>
    </location>
</feature>
<gene>
    <name evidence="3" type="ORF">chiPu_0024410</name>
</gene>
<dbReference type="PROSITE" id="PS51227">
    <property type="entry name" value="SPR"/>
    <property type="match status" value="1"/>
</dbReference>
<dbReference type="GO" id="GO:0048513">
    <property type="term" value="P:animal organ development"/>
    <property type="evidence" value="ECO:0007669"/>
    <property type="project" value="TreeGrafter"/>
</dbReference>
<evidence type="ECO:0000313" key="3">
    <source>
        <dbReference type="EMBL" id="GCC40020.1"/>
    </source>
</evidence>
<feature type="non-terminal residue" evidence="3">
    <location>
        <position position="1"/>
    </location>
</feature>
<evidence type="ECO:0000256" key="1">
    <source>
        <dbReference type="ARBA" id="ARBA00010964"/>
    </source>
</evidence>
<dbReference type="AlphaFoldDB" id="A0A401TBH4"/>
<dbReference type="GO" id="GO:0046580">
    <property type="term" value="P:negative regulation of Ras protein signal transduction"/>
    <property type="evidence" value="ECO:0007669"/>
    <property type="project" value="TreeGrafter"/>
</dbReference>
<organism evidence="3 4">
    <name type="scientific">Chiloscyllium punctatum</name>
    <name type="common">Brownbanded bambooshark</name>
    <name type="synonym">Hemiscyllium punctatum</name>
    <dbReference type="NCBI Taxonomy" id="137246"/>
    <lineage>
        <taxon>Eukaryota</taxon>
        <taxon>Metazoa</taxon>
        <taxon>Chordata</taxon>
        <taxon>Craniata</taxon>
        <taxon>Vertebrata</taxon>
        <taxon>Chondrichthyes</taxon>
        <taxon>Elasmobranchii</taxon>
        <taxon>Galeomorphii</taxon>
        <taxon>Galeoidea</taxon>
        <taxon>Orectolobiformes</taxon>
        <taxon>Hemiscylliidae</taxon>
        <taxon>Chiloscyllium</taxon>
    </lineage>
</organism>
<accession>A0A401TBH4</accession>
<protein>
    <recommendedName>
        <fullName evidence="5">KBD domain-containing protein</fullName>
    </recommendedName>
</protein>
<dbReference type="Proteomes" id="UP000287033">
    <property type="component" value="Unassembled WGS sequence"/>
</dbReference>
<evidence type="ECO:0008006" key="5">
    <source>
        <dbReference type="Google" id="ProtNLM"/>
    </source>
</evidence>